<reference evidence="1 2" key="1">
    <citation type="journal article" date="2019" name="Sci. Rep.">
        <title>A high-quality genome of Eragrostis curvula grass provides insights into Poaceae evolution and supports new strategies to enhance forage quality.</title>
        <authorList>
            <person name="Carballo J."/>
            <person name="Santos B.A.C.M."/>
            <person name="Zappacosta D."/>
            <person name="Garbus I."/>
            <person name="Selva J.P."/>
            <person name="Gallo C.A."/>
            <person name="Diaz A."/>
            <person name="Albertini E."/>
            <person name="Caccamo M."/>
            <person name="Echenique V."/>
        </authorList>
    </citation>
    <scope>NUCLEOTIDE SEQUENCE [LARGE SCALE GENOMIC DNA]</scope>
    <source>
        <strain evidence="2">cv. Victoria</strain>
        <tissue evidence="1">Leaf</tissue>
    </source>
</reference>
<dbReference type="AlphaFoldDB" id="A0A5J9U020"/>
<keyword evidence="2" id="KW-1185">Reference proteome</keyword>
<gene>
    <name evidence="1" type="ORF">EJB05_32930</name>
</gene>
<sequence length="61" mass="6991">MAAIVMEEYEANGYIEHLDAEDFELTPELHKLIWKIHSIVQCKQRSSLNQGEPNIARSPVP</sequence>
<evidence type="ECO:0000313" key="1">
    <source>
        <dbReference type="EMBL" id="TVU16926.1"/>
    </source>
</evidence>
<organism evidence="1 2">
    <name type="scientific">Eragrostis curvula</name>
    <name type="common">weeping love grass</name>
    <dbReference type="NCBI Taxonomy" id="38414"/>
    <lineage>
        <taxon>Eukaryota</taxon>
        <taxon>Viridiplantae</taxon>
        <taxon>Streptophyta</taxon>
        <taxon>Embryophyta</taxon>
        <taxon>Tracheophyta</taxon>
        <taxon>Spermatophyta</taxon>
        <taxon>Magnoliopsida</taxon>
        <taxon>Liliopsida</taxon>
        <taxon>Poales</taxon>
        <taxon>Poaceae</taxon>
        <taxon>PACMAD clade</taxon>
        <taxon>Chloridoideae</taxon>
        <taxon>Eragrostideae</taxon>
        <taxon>Eragrostidinae</taxon>
        <taxon>Eragrostis</taxon>
    </lineage>
</organism>
<comment type="caution">
    <text evidence="1">The sequence shown here is derived from an EMBL/GenBank/DDBJ whole genome shotgun (WGS) entry which is preliminary data.</text>
</comment>
<evidence type="ECO:0000313" key="2">
    <source>
        <dbReference type="Proteomes" id="UP000324897"/>
    </source>
</evidence>
<dbReference type="EMBL" id="RWGY01000029">
    <property type="protein sequence ID" value="TVU16926.1"/>
    <property type="molecule type" value="Genomic_DNA"/>
</dbReference>
<dbReference type="Proteomes" id="UP000324897">
    <property type="component" value="Chromosome 7"/>
</dbReference>
<dbReference type="Gramene" id="TVU16926">
    <property type="protein sequence ID" value="TVU16926"/>
    <property type="gene ID" value="EJB05_32930"/>
</dbReference>
<proteinExistence type="predicted"/>
<feature type="non-terminal residue" evidence="1">
    <location>
        <position position="1"/>
    </location>
</feature>
<protein>
    <submittedName>
        <fullName evidence="1">Uncharacterized protein</fullName>
    </submittedName>
</protein>
<name>A0A5J9U020_9POAL</name>
<accession>A0A5J9U020</accession>